<evidence type="ECO:0000256" key="3">
    <source>
        <dbReference type="ARBA" id="ARBA00022448"/>
    </source>
</evidence>
<name>A0A1I5E5B2_9RHOB</name>
<feature type="transmembrane region" description="Helical" evidence="8">
    <location>
        <begin position="100"/>
        <end position="118"/>
    </location>
</feature>
<dbReference type="InterPro" id="IPR002781">
    <property type="entry name" value="TM_pro_TauE-like"/>
</dbReference>
<dbReference type="STRING" id="1005928.SAMN04487859_114132"/>
<evidence type="ECO:0000256" key="5">
    <source>
        <dbReference type="ARBA" id="ARBA00022692"/>
    </source>
</evidence>
<feature type="transmembrane region" description="Helical" evidence="8">
    <location>
        <begin position="169"/>
        <end position="188"/>
    </location>
</feature>
<accession>A0A1I5E5B2</accession>
<evidence type="ECO:0000313" key="9">
    <source>
        <dbReference type="EMBL" id="SFO06450.1"/>
    </source>
</evidence>
<keyword evidence="6 8" id="KW-1133">Transmembrane helix</keyword>
<evidence type="ECO:0000256" key="1">
    <source>
        <dbReference type="ARBA" id="ARBA00004651"/>
    </source>
</evidence>
<dbReference type="GO" id="GO:0005886">
    <property type="term" value="C:plasma membrane"/>
    <property type="evidence" value="ECO:0007669"/>
    <property type="project" value="UniProtKB-SubCell"/>
</dbReference>
<dbReference type="PANTHER" id="PTHR30269:SF37">
    <property type="entry name" value="MEMBRANE TRANSPORTER PROTEIN"/>
    <property type="match status" value="1"/>
</dbReference>
<dbReference type="AlphaFoldDB" id="A0A1I5E5B2"/>
<proteinExistence type="inferred from homology"/>
<comment type="similarity">
    <text evidence="2 8">Belongs to the 4-toluene sulfonate uptake permease (TSUP) (TC 2.A.102) family.</text>
</comment>
<keyword evidence="5 8" id="KW-0812">Transmembrane</keyword>
<dbReference type="InterPro" id="IPR052017">
    <property type="entry name" value="TSUP"/>
</dbReference>
<feature type="transmembrane region" description="Helical" evidence="8">
    <location>
        <begin position="37"/>
        <end position="63"/>
    </location>
</feature>
<dbReference type="Proteomes" id="UP000198599">
    <property type="component" value="Unassembled WGS sequence"/>
</dbReference>
<feature type="transmembrane region" description="Helical" evidence="8">
    <location>
        <begin position="229"/>
        <end position="247"/>
    </location>
</feature>
<dbReference type="PANTHER" id="PTHR30269">
    <property type="entry name" value="TRANSMEMBRANE PROTEIN YFCA"/>
    <property type="match status" value="1"/>
</dbReference>
<dbReference type="EMBL" id="FOVP01000014">
    <property type="protein sequence ID" value="SFO06450.1"/>
    <property type="molecule type" value="Genomic_DNA"/>
</dbReference>
<comment type="subcellular location">
    <subcellularLocation>
        <location evidence="1 8">Cell membrane</location>
        <topology evidence="1 8">Multi-pass membrane protein</topology>
    </subcellularLocation>
</comment>
<evidence type="ECO:0000256" key="8">
    <source>
        <dbReference type="RuleBase" id="RU363041"/>
    </source>
</evidence>
<evidence type="ECO:0000256" key="4">
    <source>
        <dbReference type="ARBA" id="ARBA00022475"/>
    </source>
</evidence>
<gene>
    <name evidence="9" type="ORF">SAMN04487859_114132</name>
</gene>
<sequence length="251" mass="26514">MQTMGFDVFAIAVFAALFAGISKGGFGSGAAFAGAAILAIMISPGVALGIMLPLLMLIDLASLRAYWRQWSGRDAALLLVGGLPGVALGVLLFQRTDADVLRLLIGGIAIGFVLWQLAMRAGLLRRAAGAMPVWGGALAGVVAGFTSFVSHAGGPPAAVYLLSRGLDKTRYQATTVLVFWVFNITKAVPYGMLGLFTRETLLFDLALAPFALLGAWIGVRAHRIIPERVFFAITYILLAMTGAKLIWDGLT</sequence>
<organism evidence="9 10">
    <name type="scientific">Roseovarius lutimaris</name>
    <dbReference type="NCBI Taxonomy" id="1005928"/>
    <lineage>
        <taxon>Bacteria</taxon>
        <taxon>Pseudomonadati</taxon>
        <taxon>Pseudomonadota</taxon>
        <taxon>Alphaproteobacteria</taxon>
        <taxon>Rhodobacterales</taxon>
        <taxon>Roseobacteraceae</taxon>
        <taxon>Roseovarius</taxon>
    </lineage>
</organism>
<evidence type="ECO:0000313" key="10">
    <source>
        <dbReference type="Proteomes" id="UP000198599"/>
    </source>
</evidence>
<keyword evidence="7 8" id="KW-0472">Membrane</keyword>
<evidence type="ECO:0000256" key="6">
    <source>
        <dbReference type="ARBA" id="ARBA00022989"/>
    </source>
</evidence>
<feature type="transmembrane region" description="Helical" evidence="8">
    <location>
        <begin position="200"/>
        <end position="217"/>
    </location>
</feature>
<evidence type="ECO:0000256" key="2">
    <source>
        <dbReference type="ARBA" id="ARBA00009142"/>
    </source>
</evidence>
<keyword evidence="3" id="KW-0813">Transport</keyword>
<evidence type="ECO:0000256" key="7">
    <source>
        <dbReference type="ARBA" id="ARBA00023136"/>
    </source>
</evidence>
<dbReference type="Pfam" id="PF01925">
    <property type="entry name" value="TauE"/>
    <property type="match status" value="1"/>
</dbReference>
<reference evidence="10" key="1">
    <citation type="submission" date="2016-10" db="EMBL/GenBank/DDBJ databases">
        <authorList>
            <person name="Varghese N."/>
            <person name="Submissions S."/>
        </authorList>
    </citation>
    <scope>NUCLEOTIDE SEQUENCE [LARGE SCALE GENOMIC DNA]</scope>
    <source>
        <strain evidence="10">DSM 28463</strain>
    </source>
</reference>
<keyword evidence="4 8" id="KW-1003">Cell membrane</keyword>
<protein>
    <recommendedName>
        <fullName evidence="8">Probable membrane transporter protein</fullName>
    </recommendedName>
</protein>
<keyword evidence="10" id="KW-1185">Reference proteome</keyword>
<feature type="transmembrane region" description="Helical" evidence="8">
    <location>
        <begin position="75"/>
        <end position="94"/>
    </location>
</feature>